<feature type="transmembrane region" description="Helical" evidence="6">
    <location>
        <begin position="300"/>
        <end position="321"/>
    </location>
</feature>
<feature type="transmembrane region" description="Helical" evidence="6">
    <location>
        <begin position="397"/>
        <end position="416"/>
    </location>
</feature>
<feature type="transmembrane region" description="Helical" evidence="6">
    <location>
        <begin position="74"/>
        <end position="91"/>
    </location>
</feature>
<feature type="transmembrane region" description="Helical" evidence="6">
    <location>
        <begin position="98"/>
        <end position="118"/>
    </location>
</feature>
<dbReference type="PROSITE" id="PS50850">
    <property type="entry name" value="MFS"/>
    <property type="match status" value="1"/>
</dbReference>
<proteinExistence type="predicted"/>
<dbReference type="Pfam" id="PF00083">
    <property type="entry name" value="Sugar_tr"/>
    <property type="match status" value="2"/>
</dbReference>
<evidence type="ECO:0000256" key="3">
    <source>
        <dbReference type="ARBA" id="ARBA00022989"/>
    </source>
</evidence>
<feature type="transmembrane region" description="Helical" evidence="6">
    <location>
        <begin position="333"/>
        <end position="352"/>
    </location>
</feature>
<evidence type="ECO:0000256" key="4">
    <source>
        <dbReference type="ARBA" id="ARBA00023136"/>
    </source>
</evidence>
<evidence type="ECO:0000259" key="7">
    <source>
        <dbReference type="PROSITE" id="PS50850"/>
    </source>
</evidence>
<evidence type="ECO:0000256" key="5">
    <source>
        <dbReference type="SAM" id="MobiDB-lite"/>
    </source>
</evidence>
<evidence type="ECO:0000313" key="8">
    <source>
        <dbReference type="EMBL" id="WFD00956.1"/>
    </source>
</evidence>
<keyword evidence="3 6" id="KW-1133">Transmembrane helix</keyword>
<comment type="subcellular location">
    <subcellularLocation>
        <location evidence="1">Membrane</location>
        <topology evidence="1">Multi-pass membrane protein</topology>
    </subcellularLocation>
</comment>
<dbReference type="PANTHER" id="PTHR23508:SF10">
    <property type="entry name" value="CARBOXYLIC ACID TRANSPORTER PROTEIN HOMOLOG"/>
    <property type="match status" value="1"/>
</dbReference>
<dbReference type="GO" id="GO:0046943">
    <property type="term" value="F:carboxylic acid transmembrane transporter activity"/>
    <property type="evidence" value="ECO:0007669"/>
    <property type="project" value="TreeGrafter"/>
</dbReference>
<dbReference type="GO" id="GO:0005886">
    <property type="term" value="C:plasma membrane"/>
    <property type="evidence" value="ECO:0007669"/>
    <property type="project" value="TreeGrafter"/>
</dbReference>
<feature type="transmembrane region" description="Helical" evidence="6">
    <location>
        <begin position="358"/>
        <end position="385"/>
    </location>
</feature>
<feature type="transmembrane region" description="Helical" evidence="6">
    <location>
        <begin position="167"/>
        <end position="199"/>
    </location>
</feature>
<organism evidence="8 9">
    <name type="scientific">Malassezia yamatoensis</name>
    <dbReference type="NCBI Taxonomy" id="253288"/>
    <lineage>
        <taxon>Eukaryota</taxon>
        <taxon>Fungi</taxon>
        <taxon>Dikarya</taxon>
        <taxon>Basidiomycota</taxon>
        <taxon>Ustilaginomycotina</taxon>
        <taxon>Malasseziomycetes</taxon>
        <taxon>Malasseziales</taxon>
        <taxon>Malasseziaceae</taxon>
        <taxon>Malassezia</taxon>
    </lineage>
</organism>
<accession>A0AAJ5YWM8</accession>
<dbReference type="PANTHER" id="PTHR23508">
    <property type="entry name" value="CARBOXYLIC ACID TRANSPORTER PROTEIN HOMOLOG"/>
    <property type="match status" value="1"/>
</dbReference>
<dbReference type="Gene3D" id="1.20.1250.20">
    <property type="entry name" value="MFS general substrate transporter like domains"/>
    <property type="match status" value="1"/>
</dbReference>
<dbReference type="PROSITE" id="PS00216">
    <property type="entry name" value="SUGAR_TRANSPORT_1"/>
    <property type="match status" value="1"/>
</dbReference>
<evidence type="ECO:0000256" key="1">
    <source>
        <dbReference type="ARBA" id="ARBA00004141"/>
    </source>
</evidence>
<dbReference type="InterPro" id="IPR005829">
    <property type="entry name" value="Sugar_transporter_CS"/>
</dbReference>
<dbReference type="AlphaFoldDB" id="A0AAJ5YWM8"/>
<feature type="transmembrane region" description="Helical" evidence="6">
    <location>
        <begin position="436"/>
        <end position="457"/>
    </location>
</feature>
<evidence type="ECO:0000313" key="9">
    <source>
        <dbReference type="Proteomes" id="UP001219567"/>
    </source>
</evidence>
<sequence length="505" mass="54167">MSARDLDSAERRGSDLATPSDDKLDSSSLAMVIWSGIALASDGYNSQALGSVNAMLKKLYGSQYTSSMKGRVSSAYYVGLCLGSLSFGMLIDRFSRKAGVVFATALMIIGVALCTGSYGASPHLMFWMLTVSRGILGFGAGGEYPVCSTGSTEAGDETAGVRKHRGLLVGLVGCTAIDLGIVFGGLLPLCILAGFGYGSSTSPDETMHLSAAWRVSLGLGCIVPAMVFYFRLRMVSSTAFKNHSMTKKINYRAYLLVFKKYWRRMVGCCLSWFLYDFIAYPFGLFTPNIIDGLPGNSKNLIVLIGYSAVINAFLIPGCLLGSFSLDRLGRRNTMMLGFFAQAVLAFVLAGAFEQIQHILPLFIVLYGVMLSCGEFGPGVTTLLVSSECFPTAFRGHFVGLAASVAKAGAAIGTVVFDKILEHYSTSDGDPTTQGLRVTVFIGAGFSLLGAIVTWLCIPGDLSRNLQNEDLVFRQVLRDHGMGEDIFDEPAPSYTGSMDSYLDEKS</sequence>
<dbReference type="EMBL" id="CP119949">
    <property type="protein sequence ID" value="WFD00956.1"/>
    <property type="molecule type" value="Genomic_DNA"/>
</dbReference>
<evidence type="ECO:0000256" key="2">
    <source>
        <dbReference type="ARBA" id="ARBA00022692"/>
    </source>
</evidence>
<dbReference type="InterPro" id="IPR020846">
    <property type="entry name" value="MFS_dom"/>
</dbReference>
<feature type="transmembrane region" description="Helical" evidence="6">
    <location>
        <begin position="261"/>
        <end position="280"/>
    </location>
</feature>
<name>A0AAJ5YWM8_9BASI</name>
<dbReference type="InterPro" id="IPR036259">
    <property type="entry name" value="MFS_trans_sf"/>
</dbReference>
<protein>
    <recommendedName>
        <fullName evidence="7">Major facilitator superfamily (MFS) profile domain-containing protein</fullName>
    </recommendedName>
</protein>
<keyword evidence="2 6" id="KW-0812">Transmembrane</keyword>
<feature type="transmembrane region" description="Helical" evidence="6">
    <location>
        <begin position="124"/>
        <end position="146"/>
    </location>
</feature>
<gene>
    <name evidence="8" type="ORF">MYAM1_003712</name>
</gene>
<dbReference type="InterPro" id="IPR005828">
    <property type="entry name" value="MFS_sugar_transport-like"/>
</dbReference>
<reference evidence="8 9" key="1">
    <citation type="submission" date="2023-03" db="EMBL/GenBank/DDBJ databases">
        <title>Mating type loci evolution in Malassezia.</title>
        <authorList>
            <person name="Coelho M.A."/>
        </authorList>
    </citation>
    <scope>NUCLEOTIDE SEQUENCE [LARGE SCALE GENOMIC DNA]</scope>
    <source>
        <strain evidence="8 9">CBS 9725</strain>
    </source>
</reference>
<feature type="domain" description="Major facilitator superfamily (MFS) profile" evidence="7">
    <location>
        <begin position="31"/>
        <end position="461"/>
    </location>
</feature>
<keyword evidence="9" id="KW-1185">Reference proteome</keyword>
<keyword evidence="4 6" id="KW-0472">Membrane</keyword>
<feature type="transmembrane region" description="Helical" evidence="6">
    <location>
        <begin position="211"/>
        <end position="232"/>
    </location>
</feature>
<feature type="region of interest" description="Disordered" evidence="5">
    <location>
        <begin position="1"/>
        <end position="23"/>
    </location>
</feature>
<evidence type="ECO:0000256" key="6">
    <source>
        <dbReference type="SAM" id="Phobius"/>
    </source>
</evidence>
<dbReference type="SUPFAM" id="SSF103473">
    <property type="entry name" value="MFS general substrate transporter"/>
    <property type="match status" value="1"/>
</dbReference>
<dbReference type="Proteomes" id="UP001219567">
    <property type="component" value="Chromosome 7"/>
</dbReference>